<protein>
    <submittedName>
        <fullName evidence="2">Uncharacterized protein</fullName>
    </submittedName>
</protein>
<accession>X1QNU9</accession>
<proteinExistence type="predicted"/>
<feature type="non-terminal residue" evidence="2">
    <location>
        <position position="229"/>
    </location>
</feature>
<reference evidence="2" key="1">
    <citation type="journal article" date="2014" name="Front. Microbiol.">
        <title>High frequency of phylogenetically diverse reductive dehalogenase-homologous genes in deep subseafloor sedimentary metagenomes.</title>
        <authorList>
            <person name="Kawai M."/>
            <person name="Futagami T."/>
            <person name="Toyoda A."/>
            <person name="Takaki Y."/>
            <person name="Nishi S."/>
            <person name="Hori S."/>
            <person name="Arai W."/>
            <person name="Tsubouchi T."/>
            <person name="Morono Y."/>
            <person name="Uchiyama I."/>
            <person name="Ito T."/>
            <person name="Fujiyama A."/>
            <person name="Inagaki F."/>
            <person name="Takami H."/>
        </authorList>
    </citation>
    <scope>NUCLEOTIDE SEQUENCE</scope>
    <source>
        <strain evidence="2">Expedition CK06-06</strain>
    </source>
</reference>
<feature type="region of interest" description="Disordered" evidence="1">
    <location>
        <begin position="192"/>
        <end position="229"/>
    </location>
</feature>
<feature type="non-terminal residue" evidence="2">
    <location>
        <position position="1"/>
    </location>
</feature>
<organism evidence="2">
    <name type="scientific">marine sediment metagenome</name>
    <dbReference type="NCBI Taxonomy" id="412755"/>
    <lineage>
        <taxon>unclassified sequences</taxon>
        <taxon>metagenomes</taxon>
        <taxon>ecological metagenomes</taxon>
    </lineage>
</organism>
<comment type="caution">
    <text evidence="2">The sequence shown here is derived from an EMBL/GenBank/DDBJ whole genome shotgun (WGS) entry which is preliminary data.</text>
</comment>
<gene>
    <name evidence="2" type="ORF">S06H3_56455</name>
</gene>
<dbReference type="AlphaFoldDB" id="X1QNU9"/>
<name>X1QNU9_9ZZZZ</name>
<feature type="compositionally biased region" description="Basic and acidic residues" evidence="1">
    <location>
        <begin position="210"/>
        <end position="229"/>
    </location>
</feature>
<dbReference type="EMBL" id="BARV01036313">
    <property type="protein sequence ID" value="GAI52655.1"/>
    <property type="molecule type" value="Genomic_DNA"/>
</dbReference>
<evidence type="ECO:0000256" key="1">
    <source>
        <dbReference type="SAM" id="MobiDB-lite"/>
    </source>
</evidence>
<sequence length="229" mass="26299">AALTPVALSKYLAQLFDYYLREGSLHLSIQARDQIWQVEPPTIRLPIVAEAFKDFCIRGDQSKRIQCSLWFDSSSQGRIAVCHTKIPIIDDMRRIDELQTGFGETIYASGYLRGVINADFLNPLSGRAGFEMDAQWQTFMVWLDAVEPSIRQEVEDHQLENEIRYLEAIKDKAKKLAEEILEGEPFQDLELLGGMRRERGKKIQQRTNPRGKENGTRVKEKTGQRQDPT</sequence>
<evidence type="ECO:0000313" key="2">
    <source>
        <dbReference type="EMBL" id="GAI52655.1"/>
    </source>
</evidence>